<dbReference type="Proteomes" id="UP001521931">
    <property type="component" value="Unassembled WGS sequence"/>
</dbReference>
<evidence type="ECO:0000256" key="1">
    <source>
        <dbReference type="SAM" id="MobiDB-lite"/>
    </source>
</evidence>
<dbReference type="RefSeq" id="WP_029210081.1">
    <property type="nucleotide sequence ID" value="NZ_DAMCTM010000035.1"/>
</dbReference>
<evidence type="ECO:0000313" key="3">
    <source>
        <dbReference type="Proteomes" id="UP001521931"/>
    </source>
</evidence>
<name>A0ABS9Q3Q0_9MICO</name>
<accession>A0ABS9Q3Q0</accession>
<dbReference type="EMBL" id="JAKRCV010000037">
    <property type="protein sequence ID" value="MCG7322499.1"/>
    <property type="molecule type" value="Genomic_DNA"/>
</dbReference>
<keyword evidence="3" id="KW-1185">Reference proteome</keyword>
<comment type="caution">
    <text evidence="2">The sequence shown here is derived from an EMBL/GenBank/DDBJ whole genome shotgun (WGS) entry which is preliminary data.</text>
</comment>
<evidence type="ECO:0008006" key="4">
    <source>
        <dbReference type="Google" id="ProtNLM"/>
    </source>
</evidence>
<evidence type="ECO:0000313" key="2">
    <source>
        <dbReference type="EMBL" id="MCG7322499.1"/>
    </source>
</evidence>
<protein>
    <recommendedName>
        <fullName evidence="4">GATA-type domain-containing protein</fullName>
    </recommendedName>
</protein>
<gene>
    <name evidence="2" type="ORF">MHL29_11480</name>
</gene>
<organism evidence="2 3">
    <name type="scientific">Arsenicicoccus bolidensis</name>
    <dbReference type="NCBI Taxonomy" id="229480"/>
    <lineage>
        <taxon>Bacteria</taxon>
        <taxon>Bacillati</taxon>
        <taxon>Actinomycetota</taxon>
        <taxon>Actinomycetes</taxon>
        <taxon>Micrococcales</taxon>
        <taxon>Intrasporangiaceae</taxon>
        <taxon>Arsenicicoccus</taxon>
    </lineage>
</organism>
<sequence length="88" mass="10161">MSVLVHRCRTCGHDVVWHEPREAGYTRCGCCRAGRPDRDPEPTLRETRTWRSEPEPLWEPGALRNAGTMHAIRLCDCDRCRQASRTAR</sequence>
<feature type="region of interest" description="Disordered" evidence="1">
    <location>
        <begin position="38"/>
        <end position="61"/>
    </location>
</feature>
<reference evidence="2 3" key="1">
    <citation type="submission" date="2022-02" db="EMBL/GenBank/DDBJ databases">
        <title>Uncovering new skin microbiome diversity through culturing and metagenomics.</title>
        <authorList>
            <person name="Conlan S."/>
            <person name="Deming C."/>
            <person name="Nisc Comparative Sequencing Program N."/>
            <person name="Segre J.A."/>
        </authorList>
    </citation>
    <scope>NUCLEOTIDE SEQUENCE [LARGE SCALE GENOMIC DNA]</scope>
    <source>
        <strain evidence="2 3">ACRQZ</strain>
    </source>
</reference>
<feature type="compositionally biased region" description="Basic and acidic residues" evidence="1">
    <location>
        <begin position="38"/>
        <end position="54"/>
    </location>
</feature>
<proteinExistence type="predicted"/>